<evidence type="ECO:0000313" key="2">
    <source>
        <dbReference type="Proteomes" id="UP001057452"/>
    </source>
</evidence>
<protein>
    <submittedName>
        <fullName evidence="1">Uncharacterized protein</fullName>
    </submittedName>
</protein>
<reference evidence="1" key="1">
    <citation type="submission" date="2022-05" db="EMBL/GenBank/DDBJ databases">
        <title>Chromosome-level genome of Chaenocephalus aceratus.</title>
        <authorList>
            <person name="Park H."/>
        </authorList>
    </citation>
    <scope>NUCLEOTIDE SEQUENCE</scope>
    <source>
        <strain evidence="1">KU_202001</strain>
    </source>
</reference>
<gene>
    <name evidence="1" type="ORF">KUCAC02_020709</name>
</gene>
<evidence type="ECO:0000313" key="1">
    <source>
        <dbReference type="EMBL" id="KAI4825004.1"/>
    </source>
</evidence>
<accession>A0ACB9XD92</accession>
<comment type="caution">
    <text evidence="1">The sequence shown here is derived from an EMBL/GenBank/DDBJ whole genome shotgun (WGS) entry which is preliminary data.</text>
</comment>
<dbReference type="EMBL" id="CM043790">
    <property type="protein sequence ID" value="KAI4825004.1"/>
    <property type="molecule type" value="Genomic_DNA"/>
</dbReference>
<sequence>MSLMGRYFKRNTLHFGSRCTHLHITSHHKARVEAMMCDLASLRSVREFADSYKAKKLPLHILVCNAGVCTQPWSLTEDGLESTFQSCHLGHFLLVQCLQEVLRRSAPARVVVVSSESHSSSSCLIDVSGFG</sequence>
<feature type="non-terminal residue" evidence="1">
    <location>
        <position position="131"/>
    </location>
</feature>
<proteinExistence type="predicted"/>
<organism evidence="1 2">
    <name type="scientific">Chaenocephalus aceratus</name>
    <name type="common">Blackfin icefish</name>
    <name type="synonym">Chaenichthys aceratus</name>
    <dbReference type="NCBI Taxonomy" id="36190"/>
    <lineage>
        <taxon>Eukaryota</taxon>
        <taxon>Metazoa</taxon>
        <taxon>Chordata</taxon>
        <taxon>Craniata</taxon>
        <taxon>Vertebrata</taxon>
        <taxon>Euteleostomi</taxon>
        <taxon>Actinopterygii</taxon>
        <taxon>Neopterygii</taxon>
        <taxon>Teleostei</taxon>
        <taxon>Neoteleostei</taxon>
        <taxon>Acanthomorphata</taxon>
        <taxon>Eupercaria</taxon>
        <taxon>Perciformes</taxon>
        <taxon>Notothenioidei</taxon>
        <taxon>Channichthyidae</taxon>
        <taxon>Chaenocephalus</taxon>
    </lineage>
</organism>
<keyword evidence="2" id="KW-1185">Reference proteome</keyword>
<name>A0ACB9XD92_CHAAC</name>
<dbReference type="Proteomes" id="UP001057452">
    <property type="component" value="Chromosome 6"/>
</dbReference>